<keyword evidence="2" id="KW-0813">Transport</keyword>
<reference evidence="11" key="1">
    <citation type="journal article" date="2019" name="Int. J. Syst. Evol. Microbiol.">
        <title>The Global Catalogue of Microorganisms (GCM) 10K type strain sequencing project: providing services to taxonomists for standard genome sequencing and annotation.</title>
        <authorList>
            <consortium name="The Broad Institute Genomics Platform"/>
            <consortium name="The Broad Institute Genome Sequencing Center for Infectious Disease"/>
            <person name="Wu L."/>
            <person name="Ma J."/>
        </authorList>
    </citation>
    <scope>NUCLEOTIDE SEQUENCE [LARGE SCALE GENOMIC DNA]</scope>
    <source>
        <strain evidence="11">DT43</strain>
    </source>
</reference>
<keyword evidence="11" id="KW-1185">Reference proteome</keyword>
<evidence type="ECO:0000256" key="8">
    <source>
        <dbReference type="SAM" id="Phobius"/>
    </source>
</evidence>
<gene>
    <name evidence="10" type="ORF">ACFPH6_06030</name>
</gene>
<dbReference type="RefSeq" id="WP_386338307.1">
    <property type="nucleotide sequence ID" value="NZ_JBHSFG010000011.1"/>
</dbReference>
<dbReference type="Gene3D" id="1.20.1720.10">
    <property type="entry name" value="Multidrug resistance protein D"/>
    <property type="match status" value="1"/>
</dbReference>
<comment type="subcellular location">
    <subcellularLocation>
        <location evidence="1">Cell membrane</location>
        <topology evidence="1">Multi-pass membrane protein</topology>
    </subcellularLocation>
</comment>
<dbReference type="PANTHER" id="PTHR42718:SF46">
    <property type="entry name" value="BLR6921 PROTEIN"/>
    <property type="match status" value="1"/>
</dbReference>
<feature type="chain" id="PRO_5046438519" evidence="9">
    <location>
        <begin position="21"/>
        <end position="127"/>
    </location>
</feature>
<evidence type="ECO:0000256" key="5">
    <source>
        <dbReference type="ARBA" id="ARBA00022989"/>
    </source>
</evidence>
<keyword evidence="9" id="KW-0732">Signal</keyword>
<evidence type="ECO:0000256" key="4">
    <source>
        <dbReference type="ARBA" id="ARBA00022692"/>
    </source>
</evidence>
<keyword evidence="7" id="KW-0046">Antibiotic resistance</keyword>
<keyword evidence="3" id="KW-1003">Cell membrane</keyword>
<evidence type="ECO:0000256" key="6">
    <source>
        <dbReference type="ARBA" id="ARBA00023136"/>
    </source>
</evidence>
<evidence type="ECO:0000256" key="9">
    <source>
        <dbReference type="SAM" id="SignalP"/>
    </source>
</evidence>
<evidence type="ECO:0000256" key="1">
    <source>
        <dbReference type="ARBA" id="ARBA00004651"/>
    </source>
</evidence>
<organism evidence="10 11">
    <name type="scientific">Streptomyces xiangluensis</name>
    <dbReference type="NCBI Taxonomy" id="2665720"/>
    <lineage>
        <taxon>Bacteria</taxon>
        <taxon>Bacillati</taxon>
        <taxon>Actinomycetota</taxon>
        <taxon>Actinomycetes</taxon>
        <taxon>Kitasatosporales</taxon>
        <taxon>Streptomycetaceae</taxon>
        <taxon>Streptomyces</taxon>
    </lineage>
</organism>
<feature type="transmembrane region" description="Helical" evidence="8">
    <location>
        <begin position="30"/>
        <end position="49"/>
    </location>
</feature>
<dbReference type="SUPFAM" id="SSF103473">
    <property type="entry name" value="MFS general substrate transporter"/>
    <property type="match status" value="1"/>
</dbReference>
<evidence type="ECO:0000313" key="11">
    <source>
        <dbReference type="Proteomes" id="UP001596012"/>
    </source>
</evidence>
<evidence type="ECO:0000256" key="7">
    <source>
        <dbReference type="ARBA" id="ARBA00023251"/>
    </source>
</evidence>
<keyword evidence="6 8" id="KW-0472">Membrane</keyword>
<dbReference type="InterPro" id="IPR036259">
    <property type="entry name" value="MFS_trans_sf"/>
</dbReference>
<dbReference type="PANTHER" id="PTHR42718">
    <property type="entry name" value="MAJOR FACILITATOR SUPERFAMILY MULTIDRUG TRANSPORTER MFSC"/>
    <property type="match status" value="1"/>
</dbReference>
<sequence length="127" mass="12996">MKTGLVFLPVAVAITLGAHAASHLVARLGWRPVGAVAFALTAVGAALLTRLDADSGVWTELVPGFALLSLALGTAFVCATTAAMNGLPHQDMGVGSRSQESVHEVELARSCDGRLAGLRHRGPTGLT</sequence>
<protein>
    <submittedName>
        <fullName evidence="10">Uncharacterized protein</fullName>
    </submittedName>
</protein>
<dbReference type="Proteomes" id="UP001596012">
    <property type="component" value="Unassembled WGS sequence"/>
</dbReference>
<feature type="transmembrane region" description="Helical" evidence="8">
    <location>
        <begin position="61"/>
        <end position="84"/>
    </location>
</feature>
<keyword evidence="4 8" id="KW-0812">Transmembrane</keyword>
<keyword evidence="5 8" id="KW-1133">Transmembrane helix</keyword>
<name>A0ABV8YFP9_9ACTN</name>
<comment type="caution">
    <text evidence="10">The sequence shown here is derived from an EMBL/GenBank/DDBJ whole genome shotgun (WGS) entry which is preliminary data.</text>
</comment>
<evidence type="ECO:0000313" key="10">
    <source>
        <dbReference type="EMBL" id="MFC4464127.1"/>
    </source>
</evidence>
<proteinExistence type="predicted"/>
<accession>A0ABV8YFP9</accession>
<evidence type="ECO:0000256" key="3">
    <source>
        <dbReference type="ARBA" id="ARBA00022475"/>
    </source>
</evidence>
<dbReference type="EMBL" id="JBHSFG010000011">
    <property type="protein sequence ID" value="MFC4464127.1"/>
    <property type="molecule type" value="Genomic_DNA"/>
</dbReference>
<evidence type="ECO:0000256" key="2">
    <source>
        <dbReference type="ARBA" id="ARBA00022448"/>
    </source>
</evidence>
<feature type="signal peptide" evidence="9">
    <location>
        <begin position="1"/>
        <end position="20"/>
    </location>
</feature>